<dbReference type="Pfam" id="PF00035">
    <property type="entry name" value="dsrm"/>
    <property type="match status" value="1"/>
</dbReference>
<comment type="caution">
    <text evidence="4">The sequence shown here is derived from an EMBL/GenBank/DDBJ whole genome shotgun (WGS) entry which is preliminary data.</text>
</comment>
<dbReference type="Proteomes" id="UP000663862">
    <property type="component" value="Unassembled WGS sequence"/>
</dbReference>
<sequence>MELRKRSLIREIELENSKYTAKKQKKNFSTIKSQIEDLSGEIWFEIFAYFDGQSLINIFSKLNSFIESLLNDYRLPIHFNYFCSNSSVPYPLNLNQVVSLTINYSQIIDHSINNINSLVRLHSLSLININDEQLENISKFSFNNLHQISIESKRVKFIMKIILIYFPNVNRMILNSMGKEFVVKSCHHDKNQISQLEKLTLDGRIKLAKLARLWSFIPNLRSFSIINGGVHQCDYWMDEYIISHQKFPPNLTFIHINICDDDMNFLNLEKLIPRSIRYLIISGSIADDDFEDYLSSSNWIRLISNCSNKLYRIKLDLSSYFDPSDSSGLQKTLSKFRRNLFFRNTIIQNYNKNFMATDSSLMDTSSSTVITQSENNDSCSMNQSTKRKGTKDESSGINKRPKLIDMVFYDGNRHPAAVLHELRPEISSDKYSFTLEEIAPKQTRFRCSITIDQNVTESINATGVGRSKQLAKNMAAQQALIKLYPTYRPPDEAILSEDSDMYQQTRFIPTLPPSLQNDPTSLIDSIRKHLTTKAIAIKTPLQLFNEIFINNQRLNSSTSTKNRIELIDNEENLVLVRVIAMDQQFWGVSAAKSVAQNDACQQAIETLCNVSFRSAKVEFIRALQSMNKITLPPEVKIDANNNNNNNNNNNHNHSDENINNNINNNVAEQSMTTELTSIPGVSSSFLIPNDDS</sequence>
<dbReference type="InterPro" id="IPR014720">
    <property type="entry name" value="dsRBD_dom"/>
</dbReference>
<evidence type="ECO:0000256" key="1">
    <source>
        <dbReference type="PROSITE-ProRule" id="PRU00266"/>
    </source>
</evidence>
<feature type="domain" description="DRBM" evidence="3">
    <location>
        <begin position="414"/>
        <end position="485"/>
    </location>
</feature>
<proteinExistence type="predicted"/>
<dbReference type="SUPFAM" id="SSF54768">
    <property type="entry name" value="dsRNA-binding domain-like"/>
    <property type="match status" value="1"/>
</dbReference>
<evidence type="ECO:0000313" key="4">
    <source>
        <dbReference type="EMBL" id="CAF4523287.1"/>
    </source>
</evidence>
<dbReference type="Gene3D" id="3.30.160.20">
    <property type="match status" value="1"/>
</dbReference>
<feature type="compositionally biased region" description="Polar residues" evidence="2">
    <location>
        <begin position="372"/>
        <end position="384"/>
    </location>
</feature>
<dbReference type="SMART" id="SM00358">
    <property type="entry name" value="DSRM"/>
    <property type="match status" value="1"/>
</dbReference>
<evidence type="ECO:0000313" key="5">
    <source>
        <dbReference type="Proteomes" id="UP000663862"/>
    </source>
</evidence>
<dbReference type="AlphaFoldDB" id="A0A820WUU9"/>
<keyword evidence="1" id="KW-0694">RNA-binding</keyword>
<evidence type="ECO:0000256" key="2">
    <source>
        <dbReference type="SAM" id="MobiDB-lite"/>
    </source>
</evidence>
<gene>
    <name evidence="4" type="ORF">TSG867_LOCUS22725</name>
</gene>
<protein>
    <recommendedName>
        <fullName evidence="3">DRBM domain-containing protein</fullName>
    </recommendedName>
</protein>
<evidence type="ECO:0000259" key="3">
    <source>
        <dbReference type="PROSITE" id="PS50137"/>
    </source>
</evidence>
<dbReference type="EMBL" id="CAJOBQ010001883">
    <property type="protein sequence ID" value="CAF4523287.1"/>
    <property type="molecule type" value="Genomic_DNA"/>
</dbReference>
<reference evidence="4" key="1">
    <citation type="submission" date="2021-02" db="EMBL/GenBank/DDBJ databases">
        <authorList>
            <person name="Nowell W R."/>
        </authorList>
    </citation>
    <scope>NUCLEOTIDE SEQUENCE</scope>
</reference>
<feature type="region of interest" description="Disordered" evidence="2">
    <location>
        <begin position="372"/>
        <end position="397"/>
    </location>
</feature>
<dbReference type="PROSITE" id="PS50137">
    <property type="entry name" value="DS_RBD"/>
    <property type="match status" value="1"/>
</dbReference>
<organism evidence="4 5">
    <name type="scientific">Rotaria socialis</name>
    <dbReference type="NCBI Taxonomy" id="392032"/>
    <lineage>
        <taxon>Eukaryota</taxon>
        <taxon>Metazoa</taxon>
        <taxon>Spiralia</taxon>
        <taxon>Gnathifera</taxon>
        <taxon>Rotifera</taxon>
        <taxon>Eurotatoria</taxon>
        <taxon>Bdelloidea</taxon>
        <taxon>Philodinida</taxon>
        <taxon>Philodinidae</taxon>
        <taxon>Rotaria</taxon>
    </lineage>
</organism>
<dbReference type="GO" id="GO:0003723">
    <property type="term" value="F:RNA binding"/>
    <property type="evidence" value="ECO:0007669"/>
    <property type="project" value="UniProtKB-UniRule"/>
</dbReference>
<accession>A0A820WUU9</accession>
<feature type="region of interest" description="Disordered" evidence="2">
    <location>
        <begin position="638"/>
        <end position="661"/>
    </location>
</feature>
<feature type="compositionally biased region" description="Low complexity" evidence="2">
    <location>
        <begin position="640"/>
        <end position="661"/>
    </location>
</feature>
<name>A0A820WUU9_9BILA</name>